<keyword evidence="10" id="KW-0732">Signal</keyword>
<keyword evidence="3 8" id="KW-1134">Transmembrane beta strand</keyword>
<organism evidence="13 14">
    <name type="scientific">Dyella tabacisoli</name>
    <dbReference type="NCBI Taxonomy" id="2282381"/>
    <lineage>
        <taxon>Bacteria</taxon>
        <taxon>Pseudomonadati</taxon>
        <taxon>Pseudomonadota</taxon>
        <taxon>Gammaproteobacteria</taxon>
        <taxon>Lysobacterales</taxon>
        <taxon>Rhodanobacteraceae</taxon>
        <taxon>Dyella</taxon>
    </lineage>
</organism>
<dbReference type="SUPFAM" id="SSF56935">
    <property type="entry name" value="Porins"/>
    <property type="match status" value="1"/>
</dbReference>
<name>A0A369UIX6_9GAMM</name>
<comment type="caution">
    <text evidence="13">The sequence shown here is derived from an EMBL/GenBank/DDBJ whole genome shotgun (WGS) entry which is preliminary data.</text>
</comment>
<dbReference type="InterPro" id="IPR036942">
    <property type="entry name" value="Beta-barrel_TonB_sf"/>
</dbReference>
<reference evidence="13 14" key="1">
    <citation type="submission" date="2018-07" db="EMBL/GenBank/DDBJ databases">
        <title>Dyella tabacisoli L4-6T, whole genome shotgun sequence.</title>
        <authorList>
            <person name="Zhou X.-K."/>
            <person name="Li W.-J."/>
            <person name="Duan Y.-Q."/>
        </authorList>
    </citation>
    <scope>NUCLEOTIDE SEQUENCE [LARGE SCALE GENOMIC DNA]</scope>
    <source>
        <strain evidence="13 14">L4-6</strain>
    </source>
</reference>
<evidence type="ECO:0000256" key="2">
    <source>
        <dbReference type="ARBA" id="ARBA00022448"/>
    </source>
</evidence>
<evidence type="ECO:0000256" key="5">
    <source>
        <dbReference type="ARBA" id="ARBA00023077"/>
    </source>
</evidence>
<dbReference type="Gene3D" id="2.40.170.20">
    <property type="entry name" value="TonB-dependent receptor, beta-barrel domain"/>
    <property type="match status" value="1"/>
</dbReference>
<dbReference type="PANTHER" id="PTHR47234">
    <property type="match status" value="1"/>
</dbReference>
<feature type="signal peptide" evidence="10">
    <location>
        <begin position="1"/>
        <end position="33"/>
    </location>
</feature>
<evidence type="ECO:0000256" key="9">
    <source>
        <dbReference type="RuleBase" id="RU003357"/>
    </source>
</evidence>
<comment type="similarity">
    <text evidence="8 9">Belongs to the TonB-dependent receptor family.</text>
</comment>
<dbReference type="GO" id="GO:0009279">
    <property type="term" value="C:cell outer membrane"/>
    <property type="evidence" value="ECO:0007669"/>
    <property type="project" value="UniProtKB-SubCell"/>
</dbReference>
<evidence type="ECO:0000256" key="8">
    <source>
        <dbReference type="PROSITE-ProRule" id="PRU01360"/>
    </source>
</evidence>
<dbReference type="CDD" id="cd01347">
    <property type="entry name" value="ligand_gated_channel"/>
    <property type="match status" value="1"/>
</dbReference>
<keyword evidence="14" id="KW-1185">Reference proteome</keyword>
<feature type="domain" description="TonB-dependent receptor plug" evidence="12">
    <location>
        <begin position="64"/>
        <end position="183"/>
    </location>
</feature>
<dbReference type="InterPro" id="IPR000531">
    <property type="entry name" value="Beta-barrel_TonB"/>
</dbReference>
<dbReference type="AlphaFoldDB" id="A0A369UIX6"/>
<dbReference type="PROSITE" id="PS52016">
    <property type="entry name" value="TONB_DEPENDENT_REC_3"/>
    <property type="match status" value="1"/>
</dbReference>
<sequence>MQKSSSKTASTRLVNTALFTAILLTLSTGHASAQSSTPSAADKAKNLSAVIVTGTRADNRTESSSLTPIDVVSNQALQQTGTNELTTALARLIPSLTFPRPAAADTADSQRPAQLRGLSPDQVLVLVDGKRWHPGAIILTNGVLGRGSQAVDLNTIPIAAIDHIEVLRDGASAQYGSDAIAGVINIVLKKGAQGGAVEITGGQYSAGDGRQWQGSANFGIPLNDDRGWLRLTVQNGNQDYSNRAGVNRTRPADGVTQRFGDPAVHDRNLFLNAQYDITPGVQLYAFGHYGHRDSTSPAFFRNLSNSNSVPSIYPHGYLPLENSDATDQSLVLGLRGKTDGWRWDVSANYGGNRVSYDTFNSVNRAWLKDFGSSPTRFHDGILSAAQQSFDIDIVKELSVGWLPNPVTLAFGTEYLRQSYRIKAGDPTSYYTGTSGVSGGAQGFGGYQPINAGSHARHDVAEYLSLETNLTDRLGTSVAVRHENYSDFGSTTSGSLAGRFDFTDRIAVRASASTGFRAPSLAQQFYSYTSSLYYGAGNSLGLPPGIYNTGLVSANSTVGRLLGAQALKPEKSHNYTVGLVWNPIDPLSLSADLYQIQIDNRITLSSNLATTSTAVQNYLAANGVTNTNYSGIAYFTNAVNTRTRGIDLVGSYRFDFGHAGTLQTTLSYNYNKNKVTEVKPNPAVLNSLGLNLKRIDRRDQYGLLADTTPRSKLILNGLYNIDHWSVNGTLTRYGKFTSYNSTSAAFDQTFSSKWLLDLALSYNLDRWSFTVGADNVFNTYPDKAIAANDNNGTLPYSVFSPFGFNGAYVYGKVAYRW</sequence>
<dbReference type="InterPro" id="IPR012910">
    <property type="entry name" value="Plug_dom"/>
</dbReference>
<protein>
    <submittedName>
        <fullName evidence="13">TonB-dependent receptor</fullName>
    </submittedName>
</protein>
<evidence type="ECO:0000313" key="13">
    <source>
        <dbReference type="EMBL" id="RDD80501.1"/>
    </source>
</evidence>
<comment type="subcellular location">
    <subcellularLocation>
        <location evidence="1 8">Cell outer membrane</location>
        <topology evidence="1 8">Multi-pass membrane protein</topology>
    </subcellularLocation>
</comment>
<dbReference type="Gene3D" id="2.170.130.10">
    <property type="entry name" value="TonB-dependent receptor, plug domain"/>
    <property type="match status" value="1"/>
</dbReference>
<dbReference type="InterPro" id="IPR039426">
    <property type="entry name" value="TonB-dep_rcpt-like"/>
</dbReference>
<dbReference type="PANTHER" id="PTHR47234:SF3">
    <property type="entry name" value="SECRETIN_TONB SHORT N-TERMINAL DOMAIN-CONTAINING PROTEIN"/>
    <property type="match status" value="1"/>
</dbReference>
<evidence type="ECO:0000259" key="12">
    <source>
        <dbReference type="Pfam" id="PF07715"/>
    </source>
</evidence>
<evidence type="ECO:0000256" key="10">
    <source>
        <dbReference type="SAM" id="SignalP"/>
    </source>
</evidence>
<dbReference type="RefSeq" id="WP_114846627.1">
    <property type="nucleotide sequence ID" value="NZ_JBHSPE010000025.1"/>
</dbReference>
<evidence type="ECO:0000259" key="11">
    <source>
        <dbReference type="Pfam" id="PF00593"/>
    </source>
</evidence>
<keyword evidence="2 8" id="KW-0813">Transport</keyword>
<dbReference type="InterPro" id="IPR037066">
    <property type="entry name" value="Plug_dom_sf"/>
</dbReference>
<keyword evidence="7 8" id="KW-0998">Cell outer membrane</keyword>
<feature type="domain" description="TonB-dependent receptor-like beta-barrel" evidence="11">
    <location>
        <begin position="274"/>
        <end position="775"/>
    </location>
</feature>
<evidence type="ECO:0000256" key="4">
    <source>
        <dbReference type="ARBA" id="ARBA00022692"/>
    </source>
</evidence>
<keyword evidence="13" id="KW-0675">Receptor</keyword>
<evidence type="ECO:0000256" key="1">
    <source>
        <dbReference type="ARBA" id="ARBA00004571"/>
    </source>
</evidence>
<evidence type="ECO:0000256" key="3">
    <source>
        <dbReference type="ARBA" id="ARBA00022452"/>
    </source>
</evidence>
<dbReference type="Pfam" id="PF07715">
    <property type="entry name" value="Plug"/>
    <property type="match status" value="1"/>
</dbReference>
<dbReference type="OrthoDB" id="9805434at2"/>
<feature type="chain" id="PRO_5016852804" evidence="10">
    <location>
        <begin position="34"/>
        <end position="816"/>
    </location>
</feature>
<evidence type="ECO:0000313" key="14">
    <source>
        <dbReference type="Proteomes" id="UP000253782"/>
    </source>
</evidence>
<proteinExistence type="inferred from homology"/>
<keyword evidence="5 9" id="KW-0798">TonB box</keyword>
<accession>A0A369UIX6</accession>
<keyword evidence="6 8" id="KW-0472">Membrane</keyword>
<keyword evidence="4 8" id="KW-0812">Transmembrane</keyword>
<dbReference type="EMBL" id="QQAH01000016">
    <property type="protein sequence ID" value="RDD80501.1"/>
    <property type="molecule type" value="Genomic_DNA"/>
</dbReference>
<evidence type="ECO:0000256" key="7">
    <source>
        <dbReference type="ARBA" id="ARBA00023237"/>
    </source>
</evidence>
<gene>
    <name evidence="13" type="ORF">DVJ77_16575</name>
</gene>
<dbReference type="Pfam" id="PF00593">
    <property type="entry name" value="TonB_dep_Rec_b-barrel"/>
    <property type="match status" value="1"/>
</dbReference>
<dbReference type="Proteomes" id="UP000253782">
    <property type="component" value="Unassembled WGS sequence"/>
</dbReference>
<evidence type="ECO:0000256" key="6">
    <source>
        <dbReference type="ARBA" id="ARBA00023136"/>
    </source>
</evidence>